<evidence type="ECO:0000313" key="2">
    <source>
        <dbReference type="EMBL" id="MFL9830952.1"/>
    </source>
</evidence>
<dbReference type="Proteomes" id="UP001629260">
    <property type="component" value="Unassembled WGS sequence"/>
</dbReference>
<feature type="transmembrane region" description="Helical" evidence="1">
    <location>
        <begin position="51"/>
        <end position="70"/>
    </location>
</feature>
<keyword evidence="3" id="KW-1185">Reference proteome</keyword>
<dbReference type="EMBL" id="JBELQA010000004">
    <property type="protein sequence ID" value="MFL9830952.1"/>
    <property type="molecule type" value="Genomic_DNA"/>
</dbReference>
<keyword evidence="1" id="KW-0472">Membrane</keyword>
<proteinExistence type="predicted"/>
<comment type="caution">
    <text evidence="2">The sequence shown here is derived from an EMBL/GenBank/DDBJ whole genome shotgun (WGS) entry which is preliminary data.</text>
</comment>
<evidence type="ECO:0000313" key="3">
    <source>
        <dbReference type="Proteomes" id="UP001629260"/>
    </source>
</evidence>
<reference evidence="2 3" key="1">
    <citation type="submission" date="2024-06" db="EMBL/GenBank/DDBJ databases">
        <authorList>
            <person name="Kaempfer P."/>
            <person name="Viver T."/>
        </authorList>
    </citation>
    <scope>NUCLEOTIDE SEQUENCE [LARGE SCALE GENOMIC DNA]</scope>
    <source>
        <strain evidence="2 3">ST-87</strain>
    </source>
</reference>
<protein>
    <submittedName>
        <fullName evidence="2">Uncharacterized protein</fullName>
    </submittedName>
</protein>
<keyword evidence="1" id="KW-1133">Transmembrane helix</keyword>
<sequence length="138" mass="15995">MKEFKLNTIPKIDSGLKTPEDLYFEKFSETILEKTTHKEPKTISLFRKRKTIIMMVAAVLVLALTIPVFMNQANHSEEIDTETLENYLSYQSNVNQYDLINALDEEDINNIKPNIALEDNTIEELLISNNNLENYILE</sequence>
<name>A0ABW8XTR6_9FLAO</name>
<keyword evidence="1" id="KW-0812">Transmembrane</keyword>
<accession>A0ABW8XTR6</accession>
<evidence type="ECO:0000256" key="1">
    <source>
        <dbReference type="SAM" id="Phobius"/>
    </source>
</evidence>
<dbReference type="RefSeq" id="WP_408081423.1">
    <property type="nucleotide sequence ID" value="NZ_JBELQA010000004.1"/>
</dbReference>
<gene>
    <name evidence="2" type="ORF">ABS764_08840</name>
</gene>
<organism evidence="2 3">
    <name type="scientific">Flavobacterium plantiphilum</name>
    <dbReference type="NCBI Taxonomy" id="3163297"/>
    <lineage>
        <taxon>Bacteria</taxon>
        <taxon>Pseudomonadati</taxon>
        <taxon>Bacteroidota</taxon>
        <taxon>Flavobacteriia</taxon>
        <taxon>Flavobacteriales</taxon>
        <taxon>Flavobacteriaceae</taxon>
        <taxon>Flavobacterium</taxon>
    </lineage>
</organism>